<dbReference type="AlphaFoldDB" id="A0A1F4UPX0"/>
<evidence type="ECO:0000256" key="3">
    <source>
        <dbReference type="ARBA" id="ARBA00023274"/>
    </source>
</evidence>
<comment type="caution">
    <text evidence="7">The sequence shown here is derived from an EMBL/GenBank/DDBJ whole genome shotgun (WGS) entry which is preliminary data.</text>
</comment>
<dbReference type="HAMAP" id="MF_01368">
    <property type="entry name" value="Ribosomal_bL17"/>
    <property type="match status" value="1"/>
</dbReference>
<dbReference type="InterPro" id="IPR036373">
    <property type="entry name" value="Ribosomal_bL17_sf"/>
</dbReference>
<organism evidence="7 8">
    <name type="scientific">candidate division WWE3 bacterium RIFCSPHIGHO2_01_FULL_35_17</name>
    <dbReference type="NCBI Taxonomy" id="1802614"/>
    <lineage>
        <taxon>Bacteria</taxon>
        <taxon>Katanobacteria</taxon>
    </lineage>
</organism>
<dbReference type="EMBL" id="MEUX01000023">
    <property type="protein sequence ID" value="OGC46995.1"/>
    <property type="molecule type" value="Genomic_DNA"/>
</dbReference>
<dbReference type="NCBIfam" id="TIGR00059">
    <property type="entry name" value="L17"/>
    <property type="match status" value="1"/>
</dbReference>
<evidence type="ECO:0000256" key="1">
    <source>
        <dbReference type="ARBA" id="ARBA00008777"/>
    </source>
</evidence>
<name>A0A1F4UPX0_UNCKA</name>
<comment type="similarity">
    <text evidence="1 4 5">Belongs to the bacterial ribosomal protein bL17 family.</text>
</comment>
<keyword evidence="2 4" id="KW-0689">Ribosomal protein</keyword>
<dbReference type="GO" id="GO:0022625">
    <property type="term" value="C:cytosolic large ribosomal subunit"/>
    <property type="evidence" value="ECO:0007669"/>
    <property type="project" value="TreeGrafter"/>
</dbReference>
<evidence type="ECO:0000313" key="7">
    <source>
        <dbReference type="EMBL" id="OGC46995.1"/>
    </source>
</evidence>
<keyword evidence="3 4" id="KW-0687">Ribonucleoprotein</keyword>
<comment type="subunit">
    <text evidence="4">Part of the 50S ribosomal subunit. Contacts protein L32.</text>
</comment>
<dbReference type="PANTHER" id="PTHR14413">
    <property type="entry name" value="RIBOSOMAL PROTEIN L17"/>
    <property type="match status" value="1"/>
</dbReference>
<proteinExistence type="inferred from homology"/>
<dbReference type="InterPro" id="IPR047859">
    <property type="entry name" value="Ribosomal_bL17_CS"/>
</dbReference>
<evidence type="ECO:0000256" key="2">
    <source>
        <dbReference type="ARBA" id="ARBA00022980"/>
    </source>
</evidence>
<accession>A0A1F4UPX0</accession>
<dbReference type="Proteomes" id="UP000176444">
    <property type="component" value="Unassembled WGS sequence"/>
</dbReference>
<gene>
    <name evidence="4" type="primary">rplQ</name>
    <name evidence="7" type="ORF">A2713_02035</name>
</gene>
<dbReference type="GO" id="GO:0006412">
    <property type="term" value="P:translation"/>
    <property type="evidence" value="ECO:0007669"/>
    <property type="project" value="UniProtKB-UniRule"/>
</dbReference>
<dbReference type="InterPro" id="IPR000456">
    <property type="entry name" value="Ribosomal_bL17"/>
</dbReference>
<dbReference type="Gene3D" id="3.90.1030.10">
    <property type="entry name" value="Ribosomal protein L17"/>
    <property type="match status" value="1"/>
</dbReference>
<evidence type="ECO:0000256" key="4">
    <source>
        <dbReference type="HAMAP-Rule" id="MF_01368"/>
    </source>
</evidence>
<protein>
    <recommendedName>
        <fullName evidence="4">Large ribosomal subunit protein bL17</fullName>
    </recommendedName>
</protein>
<dbReference type="PANTHER" id="PTHR14413:SF16">
    <property type="entry name" value="LARGE RIBOSOMAL SUBUNIT PROTEIN BL17M"/>
    <property type="match status" value="1"/>
</dbReference>
<dbReference type="Pfam" id="PF01196">
    <property type="entry name" value="Ribosomal_L17"/>
    <property type="match status" value="1"/>
</dbReference>
<evidence type="ECO:0000256" key="6">
    <source>
        <dbReference type="SAM" id="MobiDB-lite"/>
    </source>
</evidence>
<reference evidence="7 8" key="1">
    <citation type="journal article" date="2016" name="Nat. Commun.">
        <title>Thousands of microbial genomes shed light on interconnected biogeochemical processes in an aquifer system.</title>
        <authorList>
            <person name="Anantharaman K."/>
            <person name="Brown C.T."/>
            <person name="Hug L.A."/>
            <person name="Sharon I."/>
            <person name="Castelle C.J."/>
            <person name="Probst A.J."/>
            <person name="Thomas B.C."/>
            <person name="Singh A."/>
            <person name="Wilkins M.J."/>
            <person name="Karaoz U."/>
            <person name="Brodie E.L."/>
            <person name="Williams K.H."/>
            <person name="Hubbard S.S."/>
            <person name="Banfield J.F."/>
        </authorList>
    </citation>
    <scope>NUCLEOTIDE SEQUENCE [LARGE SCALE GENOMIC DNA]</scope>
</reference>
<sequence>MRHRVAGKKFNRNASSRKALLIGLMKSLIEHGKIKTTLPKAKFLRPEIEKIITMSRIDTLSTRRLLISRIGDKVLVSKLIDQIGPMFIGRNGGYTRILKMAPRSGDVSKMAEISFVVDLVKSEIMKETKKKVSEKSEKIEKVKKVDARVIPKTEKKQKTSKKVKSEGEIK</sequence>
<feature type="region of interest" description="Disordered" evidence="6">
    <location>
        <begin position="150"/>
        <end position="170"/>
    </location>
</feature>
<evidence type="ECO:0000256" key="5">
    <source>
        <dbReference type="RuleBase" id="RU000660"/>
    </source>
</evidence>
<dbReference type="SUPFAM" id="SSF64263">
    <property type="entry name" value="Prokaryotic ribosomal protein L17"/>
    <property type="match status" value="1"/>
</dbReference>
<dbReference type="PROSITE" id="PS01167">
    <property type="entry name" value="RIBOSOMAL_L17"/>
    <property type="match status" value="1"/>
</dbReference>
<dbReference type="GO" id="GO:0003735">
    <property type="term" value="F:structural constituent of ribosome"/>
    <property type="evidence" value="ECO:0007669"/>
    <property type="project" value="InterPro"/>
</dbReference>
<evidence type="ECO:0000313" key="8">
    <source>
        <dbReference type="Proteomes" id="UP000176444"/>
    </source>
</evidence>